<dbReference type="RefSeq" id="WP_115413728.1">
    <property type="nucleotide sequence ID" value="NZ_CP031356.1"/>
</dbReference>
<evidence type="ECO:0000256" key="7">
    <source>
        <dbReference type="ARBA" id="ARBA00035120"/>
    </source>
</evidence>
<evidence type="ECO:0000256" key="3">
    <source>
        <dbReference type="ARBA" id="ARBA00022692"/>
    </source>
</evidence>
<comment type="similarity">
    <text evidence="7 10">Belongs to the fluoride channel Fluc/FEX (TC 1.A.43) family.</text>
</comment>
<evidence type="ECO:0000256" key="10">
    <source>
        <dbReference type="HAMAP-Rule" id="MF_00454"/>
    </source>
</evidence>
<dbReference type="GO" id="GO:0046872">
    <property type="term" value="F:metal ion binding"/>
    <property type="evidence" value="ECO:0007669"/>
    <property type="project" value="UniProtKB-KW"/>
</dbReference>
<comment type="subcellular location">
    <subcellularLocation>
        <location evidence="1 10">Cell membrane</location>
        <topology evidence="1 10">Multi-pass membrane protein</topology>
    </subcellularLocation>
</comment>
<keyword evidence="10" id="KW-0915">Sodium</keyword>
<dbReference type="PANTHER" id="PTHR28259">
    <property type="entry name" value="FLUORIDE EXPORT PROTEIN 1-RELATED"/>
    <property type="match status" value="1"/>
</dbReference>
<dbReference type="InterPro" id="IPR003691">
    <property type="entry name" value="FluC"/>
</dbReference>
<dbReference type="OrthoDB" id="5148600at2"/>
<comment type="activity regulation">
    <text evidence="10">Na(+) is not transported, but it plays an essential structural role and its presence is essential for fluoride channel function.</text>
</comment>
<gene>
    <name evidence="10" type="primary">fluC</name>
    <name evidence="10" type="synonym">crcB</name>
    <name evidence="11" type="ORF">DWV08_10475</name>
    <name evidence="12" type="ORF">DXU92_02225</name>
</gene>
<feature type="binding site" evidence="10">
    <location>
        <position position="92"/>
    </location>
    <ligand>
        <name>Na(+)</name>
        <dbReference type="ChEBI" id="CHEBI:29101"/>
        <note>structural</note>
    </ligand>
</feature>
<accession>A0A345YPY7</accession>
<evidence type="ECO:0000313" key="12">
    <source>
        <dbReference type="EMBL" id="RRR23728.1"/>
    </source>
</evidence>
<keyword evidence="3 10" id="KW-0812">Transmembrane</keyword>
<dbReference type="Pfam" id="PF02537">
    <property type="entry name" value="CRCB"/>
    <property type="match status" value="1"/>
</dbReference>
<protein>
    <recommendedName>
        <fullName evidence="10">Fluoride-specific ion channel FluC</fullName>
    </recommendedName>
</protein>
<dbReference type="Proteomes" id="UP000282185">
    <property type="component" value="Unassembled WGS sequence"/>
</dbReference>
<feature type="binding site" evidence="10">
    <location>
        <position position="89"/>
    </location>
    <ligand>
        <name>Na(+)</name>
        <dbReference type="ChEBI" id="CHEBI:29101"/>
        <note>structural</note>
    </ligand>
</feature>
<keyword evidence="4 10" id="KW-1133">Transmembrane helix</keyword>
<dbReference type="GO" id="GO:0005886">
    <property type="term" value="C:plasma membrane"/>
    <property type="evidence" value="ECO:0007669"/>
    <property type="project" value="UniProtKB-SubCell"/>
</dbReference>
<keyword evidence="2 10" id="KW-1003">Cell membrane</keyword>
<dbReference type="Proteomes" id="UP000254236">
    <property type="component" value="Chromosome"/>
</dbReference>
<keyword evidence="10" id="KW-0813">Transport</keyword>
<evidence type="ECO:0000256" key="1">
    <source>
        <dbReference type="ARBA" id="ARBA00004651"/>
    </source>
</evidence>
<keyword evidence="10" id="KW-0479">Metal-binding</keyword>
<reference evidence="11 13" key="1">
    <citation type="submission" date="2018-07" db="EMBL/GenBank/DDBJ databases">
        <title>Brachybacterium saurashtrense DSM 23186 genome sequence.</title>
        <authorList>
            <person name="Guo L."/>
        </authorList>
    </citation>
    <scope>NUCLEOTIDE SEQUENCE [LARGE SCALE GENOMIC DNA]</scope>
    <source>
        <strain evidence="11 13">DSM 23186</strain>
    </source>
</reference>
<evidence type="ECO:0000256" key="2">
    <source>
        <dbReference type="ARBA" id="ARBA00022475"/>
    </source>
</evidence>
<evidence type="ECO:0000256" key="9">
    <source>
        <dbReference type="ARBA" id="ARBA00049940"/>
    </source>
</evidence>
<feature type="transmembrane region" description="Helical" evidence="10">
    <location>
        <begin position="111"/>
        <end position="135"/>
    </location>
</feature>
<evidence type="ECO:0000313" key="13">
    <source>
        <dbReference type="Proteomes" id="UP000254236"/>
    </source>
</evidence>
<sequence length="136" mass="13719">MSAGAYLLAALLVGIGGGLGAATRWGITQLAERAGASWRPPVSELVRPGATVVANFLACFLLGVIVARIGSAGGAGEYGYLMLSVGFCGGLSTLSSAAFDIVSLVRRRSFSLALAYLLLSIGGGMAVLWLGLVIAS</sequence>
<evidence type="ECO:0000256" key="5">
    <source>
        <dbReference type="ARBA" id="ARBA00023136"/>
    </source>
</evidence>
<dbReference type="PANTHER" id="PTHR28259:SF1">
    <property type="entry name" value="FLUORIDE EXPORT PROTEIN 1-RELATED"/>
    <property type="match status" value="1"/>
</dbReference>
<name>A0A345YPY7_9MICO</name>
<dbReference type="GO" id="GO:0140114">
    <property type="term" value="P:cellular detoxification of fluoride"/>
    <property type="evidence" value="ECO:0007669"/>
    <property type="project" value="UniProtKB-UniRule"/>
</dbReference>
<keyword evidence="6 10" id="KW-0407">Ion channel</keyword>
<evidence type="ECO:0000256" key="6">
    <source>
        <dbReference type="ARBA" id="ARBA00023303"/>
    </source>
</evidence>
<evidence type="ECO:0000256" key="4">
    <source>
        <dbReference type="ARBA" id="ARBA00022989"/>
    </source>
</evidence>
<organism evidence="12 14">
    <name type="scientific">Brachybacterium saurashtrense</name>
    <dbReference type="NCBI Taxonomy" id="556288"/>
    <lineage>
        <taxon>Bacteria</taxon>
        <taxon>Bacillati</taxon>
        <taxon>Actinomycetota</taxon>
        <taxon>Actinomycetes</taxon>
        <taxon>Micrococcales</taxon>
        <taxon>Dermabacteraceae</taxon>
        <taxon>Brachybacterium</taxon>
    </lineage>
</organism>
<dbReference type="AlphaFoldDB" id="A0A345YPY7"/>
<feature type="transmembrane region" description="Helical" evidence="10">
    <location>
        <begin position="78"/>
        <end position="99"/>
    </location>
</feature>
<dbReference type="EMBL" id="CP031356">
    <property type="protein sequence ID" value="AXK45989.1"/>
    <property type="molecule type" value="Genomic_DNA"/>
</dbReference>
<dbReference type="HAMAP" id="MF_00454">
    <property type="entry name" value="FluC"/>
    <property type="match status" value="1"/>
</dbReference>
<evidence type="ECO:0000313" key="14">
    <source>
        <dbReference type="Proteomes" id="UP000282185"/>
    </source>
</evidence>
<dbReference type="EMBL" id="QSWH01000002">
    <property type="protein sequence ID" value="RRR23728.1"/>
    <property type="molecule type" value="Genomic_DNA"/>
</dbReference>
<keyword evidence="5 10" id="KW-0472">Membrane</keyword>
<evidence type="ECO:0000313" key="11">
    <source>
        <dbReference type="EMBL" id="AXK45989.1"/>
    </source>
</evidence>
<keyword evidence="13" id="KW-1185">Reference proteome</keyword>
<comment type="catalytic activity">
    <reaction evidence="8">
        <text>fluoride(in) = fluoride(out)</text>
        <dbReference type="Rhea" id="RHEA:76159"/>
        <dbReference type="ChEBI" id="CHEBI:17051"/>
    </reaction>
    <physiologicalReaction direction="left-to-right" evidence="8">
        <dbReference type="Rhea" id="RHEA:76160"/>
    </physiologicalReaction>
</comment>
<keyword evidence="10" id="KW-0406">Ion transport</keyword>
<reference evidence="12 14" key="2">
    <citation type="submission" date="2018-08" db="EMBL/GenBank/DDBJ databases">
        <title>Brachybacterium saurashtrense DSM 23186.</title>
        <authorList>
            <person name="Li Y."/>
        </authorList>
    </citation>
    <scope>NUCLEOTIDE SEQUENCE [LARGE SCALE GENOMIC DNA]</scope>
    <source>
        <strain evidence="12 14">DSM 23186</strain>
    </source>
</reference>
<feature type="transmembrane region" description="Helical" evidence="10">
    <location>
        <begin position="45"/>
        <end position="66"/>
    </location>
</feature>
<proteinExistence type="inferred from homology"/>
<dbReference type="KEGG" id="bsau:DWV08_10475"/>
<comment type="function">
    <text evidence="9 10">Fluoride-specific ion channel. Important for reducing fluoride concentration in the cell, thus reducing its toxicity.</text>
</comment>
<evidence type="ECO:0000256" key="8">
    <source>
        <dbReference type="ARBA" id="ARBA00035585"/>
    </source>
</evidence>
<dbReference type="GO" id="GO:0062054">
    <property type="term" value="F:fluoride channel activity"/>
    <property type="evidence" value="ECO:0007669"/>
    <property type="project" value="UniProtKB-UniRule"/>
</dbReference>